<feature type="transmembrane region" description="Helical" evidence="1">
    <location>
        <begin position="29"/>
        <end position="50"/>
    </location>
</feature>
<dbReference type="PANTHER" id="PTHR28026:SF9">
    <property type="entry name" value="2-HYDROXY-PALMITIC ACID DIOXYGENASE MPO1"/>
    <property type="match status" value="1"/>
</dbReference>
<organism evidence="2 3">
    <name type="scientific">Eeniella nana</name>
    <name type="common">Yeast</name>
    <name type="synonym">Brettanomyces nanus</name>
    <dbReference type="NCBI Taxonomy" id="13502"/>
    <lineage>
        <taxon>Eukaryota</taxon>
        <taxon>Fungi</taxon>
        <taxon>Dikarya</taxon>
        <taxon>Ascomycota</taxon>
        <taxon>Saccharomycotina</taxon>
        <taxon>Pichiomycetes</taxon>
        <taxon>Pichiales</taxon>
        <taxon>Pichiaceae</taxon>
        <taxon>Brettanomyces</taxon>
    </lineage>
</organism>
<dbReference type="Proteomes" id="UP000662931">
    <property type="component" value="Chromosome 4"/>
</dbReference>
<dbReference type="InterPro" id="IPR009305">
    <property type="entry name" value="Mpo1-like"/>
</dbReference>
<dbReference type="GeneID" id="62197090"/>
<feature type="transmembrane region" description="Helical" evidence="1">
    <location>
        <begin position="104"/>
        <end position="124"/>
    </location>
</feature>
<keyword evidence="1" id="KW-0472">Membrane</keyword>
<dbReference type="GO" id="GO:0046521">
    <property type="term" value="P:sphingoid catabolic process"/>
    <property type="evidence" value="ECO:0007669"/>
    <property type="project" value="TreeGrafter"/>
</dbReference>
<dbReference type="OrthoDB" id="2124888at2759"/>
<dbReference type="Pfam" id="PF06127">
    <property type="entry name" value="Mpo1-like"/>
    <property type="match status" value="1"/>
</dbReference>
<keyword evidence="1" id="KW-1133">Transmembrane helix</keyword>
<reference evidence="2" key="1">
    <citation type="submission" date="2020-10" db="EMBL/GenBank/DDBJ databases">
        <authorList>
            <person name="Roach M.J.R."/>
        </authorList>
    </citation>
    <scope>NUCLEOTIDE SEQUENCE</scope>
    <source>
        <strain evidence="2">CBS 1945</strain>
    </source>
</reference>
<dbReference type="PANTHER" id="PTHR28026">
    <property type="entry name" value="DUF962 DOMAIN PROTEIN (AFU_ORTHOLOGUE AFUA_8G05310)"/>
    <property type="match status" value="1"/>
</dbReference>
<keyword evidence="3" id="KW-1185">Reference proteome</keyword>
<dbReference type="GO" id="GO:0005783">
    <property type="term" value="C:endoplasmic reticulum"/>
    <property type="evidence" value="ECO:0007669"/>
    <property type="project" value="TreeGrafter"/>
</dbReference>
<dbReference type="RefSeq" id="XP_038779869.1">
    <property type="nucleotide sequence ID" value="XM_038923941.1"/>
</dbReference>
<feature type="transmembrane region" description="Helical" evidence="1">
    <location>
        <begin position="70"/>
        <end position="92"/>
    </location>
</feature>
<dbReference type="AlphaFoldDB" id="A0A875SBQ7"/>
<evidence type="ECO:0000256" key="1">
    <source>
        <dbReference type="SAM" id="Phobius"/>
    </source>
</evidence>
<evidence type="ECO:0000313" key="2">
    <source>
        <dbReference type="EMBL" id="QPG76304.1"/>
    </source>
</evidence>
<dbReference type="EMBL" id="CP064815">
    <property type="protein sequence ID" value="QPG76304.1"/>
    <property type="molecule type" value="Genomic_DNA"/>
</dbReference>
<sequence length="188" mass="21653">MSPNPPLFALEDQLALYKEYHLNPINIKIHLVCIPQILFSAFVIASYVSFSDSSKYCNLGWTAIGVYELYYLILDLEAGLIAAPFMFGIGIFSNYLHEAYPAETAFIIKFALFIHFFSWAAQFYGHFHFEGNAPAVFDNFVQPLILAPYFVIFEWMFIFGHRLDLKKAIFRKAKVLLDERTKQGAKKN</sequence>
<evidence type="ECO:0008006" key="4">
    <source>
        <dbReference type="Google" id="ProtNLM"/>
    </source>
</evidence>
<feature type="transmembrane region" description="Helical" evidence="1">
    <location>
        <begin position="144"/>
        <end position="163"/>
    </location>
</feature>
<name>A0A875SBQ7_EENNA</name>
<protein>
    <recommendedName>
        <fullName evidence="4">DUF962 domain-containing protein</fullName>
    </recommendedName>
</protein>
<proteinExistence type="predicted"/>
<keyword evidence="1" id="KW-0812">Transmembrane</keyword>
<evidence type="ECO:0000313" key="3">
    <source>
        <dbReference type="Proteomes" id="UP000662931"/>
    </source>
</evidence>
<accession>A0A875SBQ7</accession>
<gene>
    <name evidence="2" type="ORF">FOA43_003690</name>
</gene>
<dbReference type="GO" id="GO:0016020">
    <property type="term" value="C:membrane"/>
    <property type="evidence" value="ECO:0007669"/>
    <property type="project" value="GOC"/>
</dbReference>
<dbReference type="KEGG" id="bnn:FOA43_003690"/>